<keyword evidence="3" id="KW-0488">Methylation</keyword>
<dbReference type="GO" id="GO:0052131">
    <property type="term" value="P:positive aerotaxis"/>
    <property type="evidence" value="ECO:0007669"/>
    <property type="project" value="UniProtKB-ARBA"/>
</dbReference>
<comment type="caution">
    <text evidence="15">The sequence shown here is derived from an EMBL/GenBank/DDBJ whole genome shotgun (WGS) entry which is preliminary data.</text>
</comment>
<dbReference type="SMART" id="SM00283">
    <property type="entry name" value="MA"/>
    <property type="match status" value="1"/>
</dbReference>
<evidence type="ECO:0000256" key="2">
    <source>
        <dbReference type="ARBA" id="ARBA00022475"/>
    </source>
</evidence>
<evidence type="ECO:0000256" key="8">
    <source>
        <dbReference type="ARBA" id="ARBA00023136"/>
    </source>
</evidence>
<feature type="transmembrane region" description="Helical" evidence="12">
    <location>
        <begin position="146"/>
        <end position="168"/>
    </location>
</feature>
<comment type="subcellular location">
    <subcellularLocation>
        <location evidence="1">Cell inner membrane</location>
        <topology evidence="1">Multi-pass membrane protein</topology>
    </subcellularLocation>
</comment>
<keyword evidence="16" id="KW-1185">Reference proteome</keyword>
<dbReference type="InterPro" id="IPR004089">
    <property type="entry name" value="MCPsignal_dom"/>
</dbReference>
<dbReference type="InterPro" id="IPR000014">
    <property type="entry name" value="PAS"/>
</dbReference>
<evidence type="ECO:0000256" key="1">
    <source>
        <dbReference type="ARBA" id="ARBA00004429"/>
    </source>
</evidence>
<proteinExistence type="inferred from homology"/>
<dbReference type="PANTHER" id="PTHR32089:SF74">
    <property type="entry name" value="METHYL-ACCEPTING CHEMOTAXIS PROTEIN AER"/>
    <property type="match status" value="1"/>
</dbReference>
<reference evidence="15" key="1">
    <citation type="submission" date="2018-07" db="EMBL/GenBank/DDBJ databases">
        <title>Genome assembly of strain Ka43.</title>
        <authorList>
            <person name="Kukolya J."/>
            <person name="Nagy I."/>
            <person name="Horvath B."/>
            <person name="Toth A."/>
        </authorList>
    </citation>
    <scope>NUCLEOTIDE SEQUENCE</scope>
    <source>
        <strain evidence="15">KB43</strain>
    </source>
</reference>
<keyword evidence="4" id="KW-0145">Chemotaxis</keyword>
<sequence length="523" mass="57189">MRNNGPITGREVFVSNNNEIVSSTDTRGNIQFCNDYFCQIAGYTRDELLGQPHNILRHPHMPAEAFGMMWTALKAGRPWMGMVKNRCKNGDHYWVDAYVTPLREKGQIYGYESVRAKADPVIVKRAEKVYARIQNGKGIYPWYEKLWHIFGEAIQAGALTFVVLLGIFSLTSLLSASMVAGLFGISLLTGFINFWVTHKKLSQPLAAARAFLTDPVAAYIYSGRCDASGEIMLAQIAIQARLRTALGRFGESARELHIKSEEAHDQAQRTHTGMSAQQRETTNVANAMQQMSVAVQEVASGATQTSTATSMAINEVRKGNEVIAGANKAIVDLSRTVGDLGQMLDRLSEDSRKIGSVVDVIRSIAEQTNLLALNAAIEAARAGDQGRGFAVVADEVRTLAQRTQESTSDIQGIIGKLGQATEDASASMNTCMQLADRSVAEMVNVENALNSISDSVATIDGMSHQIATAAEEQSSMAMEIERNTHAIARISTQSQHEINIADRVTQEMADLSQSQLELIIRFR</sequence>
<dbReference type="InterPro" id="IPR013655">
    <property type="entry name" value="PAS_fold_3"/>
</dbReference>
<dbReference type="Gene3D" id="3.30.450.20">
    <property type="entry name" value="PAS domain"/>
    <property type="match status" value="1"/>
</dbReference>
<organism evidence="15 16">
    <name type="scientific">Cellvibrio polysaccharolyticus</name>
    <dbReference type="NCBI Taxonomy" id="2082724"/>
    <lineage>
        <taxon>Bacteria</taxon>
        <taxon>Pseudomonadati</taxon>
        <taxon>Pseudomonadota</taxon>
        <taxon>Gammaproteobacteria</taxon>
        <taxon>Cellvibrionales</taxon>
        <taxon>Cellvibrionaceae</taxon>
        <taxon>Cellvibrio</taxon>
    </lineage>
</organism>
<dbReference type="Pfam" id="PF00015">
    <property type="entry name" value="MCPsignal"/>
    <property type="match status" value="1"/>
</dbReference>
<dbReference type="NCBIfam" id="TIGR00229">
    <property type="entry name" value="sensory_box"/>
    <property type="match status" value="1"/>
</dbReference>
<evidence type="ECO:0000313" key="15">
    <source>
        <dbReference type="EMBL" id="MBE8717633.1"/>
    </source>
</evidence>
<evidence type="ECO:0000256" key="7">
    <source>
        <dbReference type="ARBA" id="ARBA00022989"/>
    </source>
</evidence>
<dbReference type="GO" id="GO:0007165">
    <property type="term" value="P:signal transduction"/>
    <property type="evidence" value="ECO:0007669"/>
    <property type="project" value="UniProtKB-KW"/>
</dbReference>
<dbReference type="PROSITE" id="PS50111">
    <property type="entry name" value="CHEMOTAXIS_TRANSDUC_2"/>
    <property type="match status" value="1"/>
</dbReference>
<evidence type="ECO:0000256" key="9">
    <source>
        <dbReference type="ARBA" id="ARBA00023224"/>
    </source>
</evidence>
<feature type="domain" description="Methyl-accepting transducer" evidence="13">
    <location>
        <begin position="252"/>
        <end position="488"/>
    </location>
</feature>
<dbReference type="Gene3D" id="1.10.287.950">
    <property type="entry name" value="Methyl-accepting chemotaxis protein"/>
    <property type="match status" value="1"/>
</dbReference>
<dbReference type="FunFam" id="1.10.287.950:FF:000001">
    <property type="entry name" value="Methyl-accepting chemotaxis sensory transducer"/>
    <property type="match status" value="1"/>
</dbReference>
<dbReference type="SUPFAM" id="SSF58104">
    <property type="entry name" value="Methyl-accepting chemotaxis protein (MCP) signaling domain"/>
    <property type="match status" value="1"/>
</dbReference>
<evidence type="ECO:0000256" key="12">
    <source>
        <dbReference type="SAM" id="Phobius"/>
    </source>
</evidence>
<comment type="similarity">
    <text evidence="10">Belongs to the methyl-accepting chemotaxis (MCP) protein family.</text>
</comment>
<dbReference type="SMART" id="SM00091">
    <property type="entry name" value="PAS"/>
    <property type="match status" value="1"/>
</dbReference>
<evidence type="ECO:0000256" key="5">
    <source>
        <dbReference type="ARBA" id="ARBA00022519"/>
    </source>
</evidence>
<keyword evidence="6 12" id="KW-0812">Transmembrane</keyword>
<dbReference type="RefSeq" id="WP_193909582.1">
    <property type="nucleotide sequence ID" value="NZ_PRDL01000001.1"/>
</dbReference>
<evidence type="ECO:0000313" key="16">
    <source>
        <dbReference type="Proteomes" id="UP000652567"/>
    </source>
</evidence>
<dbReference type="Pfam" id="PF08447">
    <property type="entry name" value="PAS_3"/>
    <property type="match status" value="1"/>
</dbReference>
<dbReference type="FunFam" id="3.30.450.20:FF:000046">
    <property type="entry name" value="Aerotaxis sensor receptor"/>
    <property type="match status" value="1"/>
</dbReference>
<name>A0A928V4D3_9GAMM</name>
<dbReference type="CDD" id="cd11386">
    <property type="entry name" value="MCP_signal"/>
    <property type="match status" value="1"/>
</dbReference>
<evidence type="ECO:0000256" key="3">
    <source>
        <dbReference type="ARBA" id="ARBA00022481"/>
    </source>
</evidence>
<gene>
    <name evidence="15" type="ORF">C4F51_10585</name>
</gene>
<evidence type="ECO:0000259" key="13">
    <source>
        <dbReference type="PROSITE" id="PS50111"/>
    </source>
</evidence>
<dbReference type="SUPFAM" id="SSF55785">
    <property type="entry name" value="PYP-like sensor domain (PAS domain)"/>
    <property type="match status" value="1"/>
</dbReference>
<feature type="transmembrane region" description="Helical" evidence="12">
    <location>
        <begin position="174"/>
        <end position="196"/>
    </location>
</feature>
<feature type="domain" description="PAS" evidence="14">
    <location>
        <begin position="25"/>
        <end position="51"/>
    </location>
</feature>
<evidence type="ECO:0000256" key="10">
    <source>
        <dbReference type="ARBA" id="ARBA00029447"/>
    </source>
</evidence>
<keyword evidence="7 12" id="KW-1133">Transmembrane helix</keyword>
<evidence type="ECO:0000256" key="4">
    <source>
        <dbReference type="ARBA" id="ARBA00022500"/>
    </source>
</evidence>
<dbReference type="AlphaFoldDB" id="A0A928V4D3"/>
<evidence type="ECO:0000256" key="11">
    <source>
        <dbReference type="PROSITE-ProRule" id="PRU00284"/>
    </source>
</evidence>
<keyword evidence="9 11" id="KW-0807">Transducer</keyword>
<protein>
    <submittedName>
        <fullName evidence="15">PAS domain S-box protein</fullName>
    </submittedName>
</protein>
<keyword evidence="8 12" id="KW-0472">Membrane</keyword>
<accession>A0A928V4D3</accession>
<dbReference type="Proteomes" id="UP000652567">
    <property type="component" value="Unassembled WGS sequence"/>
</dbReference>
<keyword evidence="2" id="KW-1003">Cell membrane</keyword>
<keyword evidence="5" id="KW-0997">Cell inner membrane</keyword>
<evidence type="ECO:0000256" key="6">
    <source>
        <dbReference type="ARBA" id="ARBA00022692"/>
    </source>
</evidence>
<dbReference type="PROSITE" id="PS50112">
    <property type="entry name" value="PAS"/>
    <property type="match status" value="1"/>
</dbReference>
<evidence type="ECO:0000259" key="14">
    <source>
        <dbReference type="PROSITE" id="PS50112"/>
    </source>
</evidence>
<dbReference type="CDD" id="cd00130">
    <property type="entry name" value="PAS"/>
    <property type="match status" value="1"/>
</dbReference>
<dbReference type="GO" id="GO:0005886">
    <property type="term" value="C:plasma membrane"/>
    <property type="evidence" value="ECO:0007669"/>
    <property type="project" value="UniProtKB-SubCell"/>
</dbReference>
<dbReference type="EMBL" id="PRDL01000001">
    <property type="protein sequence ID" value="MBE8717633.1"/>
    <property type="molecule type" value="Genomic_DNA"/>
</dbReference>
<dbReference type="InterPro" id="IPR035965">
    <property type="entry name" value="PAS-like_dom_sf"/>
</dbReference>
<dbReference type="PANTHER" id="PTHR32089">
    <property type="entry name" value="METHYL-ACCEPTING CHEMOTAXIS PROTEIN MCPB"/>
    <property type="match status" value="1"/>
</dbReference>